<gene>
    <name evidence="2" type="ORF">C1872_10585</name>
    <name evidence="1" type="ORF">C1875_11095</name>
</gene>
<evidence type="ECO:0008006" key="5">
    <source>
        <dbReference type="Google" id="ProtNLM"/>
    </source>
</evidence>
<evidence type="ECO:0000313" key="1">
    <source>
        <dbReference type="EMBL" id="RDB68688.1"/>
    </source>
</evidence>
<proteinExistence type="predicted"/>
<dbReference type="Gene3D" id="2.160.10.10">
    <property type="entry name" value="Hexapeptide repeat proteins"/>
    <property type="match status" value="1"/>
</dbReference>
<sequence>MFGQYAIGEAAKNGWALLMTKLFYPKARPVRRPIRLRGKERFRYGSGLTTGYGSRFDLDGDGPTPVIGRNCKMNYRVHIVAHERVEIGDDVLMASNIFISDTSRGDYGDAPSNSAAPLNYRPLHTKPVCIGSNA</sequence>
<dbReference type="SUPFAM" id="SSF51161">
    <property type="entry name" value="Trimeric LpxA-like enzymes"/>
    <property type="match status" value="1"/>
</dbReference>
<dbReference type="EMBL" id="PPTU01000018">
    <property type="protein sequence ID" value="RDB68688.1"/>
    <property type="molecule type" value="Genomic_DNA"/>
</dbReference>
<organism evidence="1 4">
    <name type="scientific">Eggerthella lenta</name>
    <name type="common">Eubacterium lentum</name>
    <dbReference type="NCBI Taxonomy" id="84112"/>
    <lineage>
        <taxon>Bacteria</taxon>
        <taxon>Bacillati</taxon>
        <taxon>Actinomycetota</taxon>
        <taxon>Coriobacteriia</taxon>
        <taxon>Eggerthellales</taxon>
        <taxon>Eggerthellaceae</taxon>
        <taxon>Eggerthella</taxon>
    </lineage>
</organism>
<evidence type="ECO:0000313" key="2">
    <source>
        <dbReference type="EMBL" id="RDB78133.1"/>
    </source>
</evidence>
<dbReference type="Proteomes" id="UP000253752">
    <property type="component" value="Unassembled WGS sequence"/>
</dbReference>
<dbReference type="AlphaFoldDB" id="A0A369MCR1"/>
<name>A0A369MCR1_EGGLN</name>
<dbReference type="EMBL" id="PPTX01000016">
    <property type="protein sequence ID" value="RDB78133.1"/>
    <property type="molecule type" value="Genomic_DNA"/>
</dbReference>
<dbReference type="Proteomes" id="UP000253970">
    <property type="component" value="Unassembled WGS sequence"/>
</dbReference>
<reference evidence="3 4" key="1">
    <citation type="journal article" date="2018" name="Elife">
        <title>Discovery and characterization of a prevalent human gut bacterial enzyme sufficient for the inactivation of a family of plant toxins.</title>
        <authorList>
            <person name="Koppel N."/>
            <person name="Bisanz J.E."/>
            <person name="Pandelia M.E."/>
            <person name="Turnbaugh P.J."/>
            <person name="Balskus E.P."/>
        </authorList>
    </citation>
    <scope>NUCLEOTIDE SEQUENCE [LARGE SCALE GENOMIC DNA]</scope>
    <source>
        <strain evidence="2 3">MR1 #12</strain>
        <strain evidence="1 4">W1 BHI 6</strain>
    </source>
</reference>
<dbReference type="InterPro" id="IPR011004">
    <property type="entry name" value="Trimer_LpxA-like_sf"/>
</dbReference>
<accession>A0A369MCR1</accession>
<comment type="caution">
    <text evidence="1">The sequence shown here is derived from an EMBL/GenBank/DDBJ whole genome shotgun (WGS) entry which is preliminary data.</text>
</comment>
<protein>
    <recommendedName>
        <fullName evidence="5">Acetyltransferase</fullName>
    </recommendedName>
</protein>
<evidence type="ECO:0000313" key="3">
    <source>
        <dbReference type="Proteomes" id="UP000253752"/>
    </source>
</evidence>
<evidence type="ECO:0000313" key="4">
    <source>
        <dbReference type="Proteomes" id="UP000253970"/>
    </source>
</evidence>